<dbReference type="InterPro" id="IPR027278">
    <property type="entry name" value="ACCD_DCysDesulf"/>
</dbReference>
<sequence length="324" mass="36537">MKTIKPVKLTRETPIDELKGLKTKTKIFVKRDDLNGLLISGNKARKLEYLIADAKKNKCDTIVTCGAVQSNHCRTAAVFAKHFGFECHLFLRVHGSPRKVYSGNLLIDELLGANVKYLTPTQYERRTEVMERYAQKLRKKGKTPYVIPEGGSNEIGALGYLDCMKEMAEIIKQQQIDAVYCAVGSGGTYSGLLLGKKLLDLRIALNGVIVCDTVEHFRERIYGICVRAISRFKFPKEISPNDIYLIDGYVGKGYGIPYPEELKTIRHIAKLGIILDPVYTGKAFHGMLNEIKKHKHKNVIFVHTGGIFSIFAYQREITKAILRQ</sequence>
<feature type="modified residue" description="N6-(pyridoxal phosphate)lysine" evidence="5">
    <location>
        <position position="43"/>
    </location>
</feature>
<accession>A0A0S8FSJ9</accession>
<dbReference type="Pfam" id="PF00291">
    <property type="entry name" value="PALP"/>
    <property type="match status" value="1"/>
</dbReference>
<dbReference type="Proteomes" id="UP000051373">
    <property type="component" value="Unassembled WGS sequence"/>
</dbReference>
<dbReference type="EMBL" id="LJUJ01000026">
    <property type="protein sequence ID" value="KPK62763.1"/>
    <property type="molecule type" value="Genomic_DNA"/>
</dbReference>
<gene>
    <name evidence="7" type="ORF">AMJ83_09750</name>
</gene>
<dbReference type="InterPro" id="IPR005966">
    <property type="entry name" value="D-Cys_desShydrase"/>
</dbReference>
<evidence type="ECO:0000256" key="4">
    <source>
        <dbReference type="PIRSR" id="PIRSR006278-1"/>
    </source>
</evidence>
<dbReference type="PANTHER" id="PTHR43780">
    <property type="entry name" value="1-AMINOCYCLOPROPANE-1-CARBOXYLATE DEAMINASE-RELATED"/>
    <property type="match status" value="1"/>
</dbReference>
<proteinExistence type="inferred from homology"/>
<name>A0A0S8FSJ9_UNCW3</name>
<dbReference type="GO" id="GO:0019148">
    <property type="term" value="F:D-cysteine desulfhydrase activity"/>
    <property type="evidence" value="ECO:0007669"/>
    <property type="project" value="TreeGrafter"/>
</dbReference>
<evidence type="ECO:0000313" key="7">
    <source>
        <dbReference type="EMBL" id="KPK62763.1"/>
    </source>
</evidence>
<dbReference type="Gene3D" id="3.40.50.1100">
    <property type="match status" value="2"/>
</dbReference>
<feature type="domain" description="Tryptophan synthase beta chain-like PALP" evidence="6">
    <location>
        <begin position="11"/>
        <end position="305"/>
    </location>
</feature>
<evidence type="ECO:0000256" key="5">
    <source>
        <dbReference type="PIRSR" id="PIRSR006278-2"/>
    </source>
</evidence>
<comment type="similarity">
    <text evidence="2">Belongs to the ACC deaminase/D-cysteine desulfhydrase family.</text>
</comment>
<dbReference type="AlphaFoldDB" id="A0A0S8FSJ9"/>
<evidence type="ECO:0000313" key="8">
    <source>
        <dbReference type="Proteomes" id="UP000051373"/>
    </source>
</evidence>
<dbReference type="SUPFAM" id="SSF53686">
    <property type="entry name" value="Tryptophan synthase beta subunit-like PLP-dependent enzymes"/>
    <property type="match status" value="1"/>
</dbReference>
<dbReference type="PIRSF" id="PIRSF006278">
    <property type="entry name" value="ACCD_DCysDesulf"/>
    <property type="match status" value="1"/>
</dbReference>
<keyword evidence="3 5" id="KW-0663">Pyridoxal phosphate</keyword>
<dbReference type="NCBIfam" id="TIGR01275">
    <property type="entry name" value="ACC_deam_rel"/>
    <property type="match status" value="1"/>
</dbReference>
<reference evidence="7 8" key="1">
    <citation type="journal article" date="2015" name="Microbiome">
        <title>Genomic resolution of linkages in carbon, nitrogen, and sulfur cycling among widespread estuary sediment bacteria.</title>
        <authorList>
            <person name="Baker B.J."/>
            <person name="Lazar C.S."/>
            <person name="Teske A.P."/>
            <person name="Dick G.J."/>
        </authorList>
    </citation>
    <scope>NUCLEOTIDE SEQUENCE [LARGE SCALE GENOMIC DNA]</scope>
    <source>
        <strain evidence="7">SM23_42</strain>
    </source>
</reference>
<comment type="cofactor">
    <cofactor evidence="1">
        <name>pyridoxal 5'-phosphate</name>
        <dbReference type="ChEBI" id="CHEBI:597326"/>
    </cofactor>
</comment>
<evidence type="ECO:0000256" key="2">
    <source>
        <dbReference type="ARBA" id="ARBA00008639"/>
    </source>
</evidence>
<evidence type="ECO:0000256" key="3">
    <source>
        <dbReference type="ARBA" id="ARBA00022898"/>
    </source>
</evidence>
<comment type="caution">
    <text evidence="7">The sequence shown here is derived from an EMBL/GenBank/DDBJ whole genome shotgun (WGS) entry which is preliminary data.</text>
</comment>
<dbReference type="STRING" id="1703779.AMJ83_09750"/>
<organism evidence="7 8">
    <name type="scientific">candidate division WOR_3 bacterium SM23_42</name>
    <dbReference type="NCBI Taxonomy" id="1703779"/>
    <lineage>
        <taxon>Bacteria</taxon>
        <taxon>Bacteria division WOR-3</taxon>
    </lineage>
</organism>
<dbReference type="InterPro" id="IPR036052">
    <property type="entry name" value="TrpB-like_PALP_sf"/>
</dbReference>
<dbReference type="PANTHER" id="PTHR43780:SF2">
    <property type="entry name" value="1-AMINOCYCLOPROPANE-1-CARBOXYLATE DEAMINASE-RELATED"/>
    <property type="match status" value="1"/>
</dbReference>
<evidence type="ECO:0000259" key="6">
    <source>
        <dbReference type="Pfam" id="PF00291"/>
    </source>
</evidence>
<dbReference type="PATRIC" id="fig|1703779.3.peg.1399"/>
<evidence type="ECO:0000256" key="1">
    <source>
        <dbReference type="ARBA" id="ARBA00001933"/>
    </source>
</evidence>
<feature type="active site" description="Nucleophile" evidence="4">
    <location>
        <position position="70"/>
    </location>
</feature>
<protein>
    <recommendedName>
        <fullName evidence="6">Tryptophan synthase beta chain-like PALP domain-containing protein</fullName>
    </recommendedName>
</protein>
<dbReference type="InterPro" id="IPR001926">
    <property type="entry name" value="TrpB-like_PALP"/>
</dbReference>